<keyword evidence="2 13" id="KW-0813">Transport</keyword>
<comment type="function">
    <text evidence="13">Component of the F(0) channel, it forms part of the peripheral stalk, linking F(1) to F(0).</text>
</comment>
<dbReference type="GO" id="GO:0005886">
    <property type="term" value="C:plasma membrane"/>
    <property type="evidence" value="ECO:0007669"/>
    <property type="project" value="UniProtKB-SubCell"/>
</dbReference>
<comment type="subunit">
    <text evidence="13">F-type ATPases have 2 components, F(1) - the catalytic core - and F(0) - the membrane proton channel. F(1) has five subunits: alpha(3), beta(3), gamma(1), delta(1), epsilon(1). F(0) has three main subunits: a(1), b(2) and c(10-14). The alpha and beta chains form an alternating ring which encloses part of the gamma chain. F(1) is attached to F(0) by a central stalk formed by the gamma and epsilon chains, while a peripheral stalk is formed by the delta and b chains.</text>
</comment>
<dbReference type="AlphaFoldDB" id="A0A7C5I1R8"/>
<keyword evidence="3 13" id="KW-1003">Cell membrane</keyword>
<keyword evidence="7 13" id="KW-1133">Transmembrane helix</keyword>
<dbReference type="PANTHER" id="PTHR33445">
    <property type="entry name" value="ATP SYNTHASE SUBUNIT B', CHLOROPLASTIC"/>
    <property type="match status" value="1"/>
</dbReference>
<evidence type="ECO:0000256" key="8">
    <source>
        <dbReference type="ARBA" id="ARBA00023065"/>
    </source>
</evidence>
<comment type="function">
    <text evidence="11 13">F(1)F(0) ATP synthase produces ATP from ADP in the presence of a proton or sodium gradient. F-type ATPases consist of two structural domains, F(1) containing the extramembraneous catalytic core and F(0) containing the membrane proton channel, linked together by a central stalk and a peripheral stalk. During catalysis, ATP synthesis in the catalytic domain of F(1) is coupled via a rotary mechanism of the central stalk subunits to proton translocation.</text>
</comment>
<evidence type="ECO:0000256" key="13">
    <source>
        <dbReference type="HAMAP-Rule" id="MF_01398"/>
    </source>
</evidence>
<evidence type="ECO:0000256" key="10">
    <source>
        <dbReference type="ARBA" id="ARBA00023310"/>
    </source>
</evidence>
<evidence type="ECO:0000256" key="4">
    <source>
        <dbReference type="ARBA" id="ARBA00022547"/>
    </source>
</evidence>
<keyword evidence="8 13" id="KW-0406">Ion transport</keyword>
<dbReference type="InterPro" id="IPR005864">
    <property type="entry name" value="ATP_synth_F0_bsu_bac"/>
</dbReference>
<evidence type="ECO:0000313" key="16">
    <source>
        <dbReference type="EMBL" id="HHF08448.1"/>
    </source>
</evidence>
<dbReference type="HAMAP" id="MF_01398">
    <property type="entry name" value="ATP_synth_b_bprime"/>
    <property type="match status" value="1"/>
</dbReference>
<dbReference type="GO" id="GO:0012505">
    <property type="term" value="C:endomembrane system"/>
    <property type="evidence" value="ECO:0007669"/>
    <property type="project" value="UniProtKB-SubCell"/>
</dbReference>
<dbReference type="Proteomes" id="UP000886129">
    <property type="component" value="Unassembled WGS sequence"/>
</dbReference>
<evidence type="ECO:0000256" key="2">
    <source>
        <dbReference type="ARBA" id="ARBA00022448"/>
    </source>
</evidence>
<keyword evidence="5 13" id="KW-0812">Transmembrane</keyword>
<sequence length="161" mass="18484">MIELNLTSLIQLMNFLVLFFVLKKLLFDRFFDIIAKRQEIVKSELKKAESLREEAEKYKEEHQKELSEAHEKAAAIVATAEKQAEKILLEAKDKAKAEASRIVTMAEAQMAQEREKAMSEIQGVVIATAVEIALRVLGKEMDEEARRQYTKKVMENLGDRE</sequence>
<dbReference type="PANTHER" id="PTHR33445:SF1">
    <property type="entry name" value="ATP SYNTHASE SUBUNIT B"/>
    <property type="match status" value="1"/>
</dbReference>
<name>A0A7C5I1R8_9BACT</name>
<dbReference type="InterPro" id="IPR028987">
    <property type="entry name" value="ATP_synth_B-like_membr_sf"/>
</dbReference>
<protein>
    <recommendedName>
        <fullName evidence="13">ATP synthase subunit b</fullName>
    </recommendedName>
    <alternativeName>
        <fullName evidence="13">ATP synthase F(0) sector subunit b</fullName>
    </alternativeName>
    <alternativeName>
        <fullName evidence="13">ATPase subunit I</fullName>
    </alternativeName>
    <alternativeName>
        <fullName evidence="13">F-type ATPase subunit b</fullName>
        <shortName evidence="13">F-ATPase subunit b</shortName>
    </alternativeName>
</protein>
<keyword evidence="4 13" id="KW-0138">CF(0)</keyword>
<evidence type="ECO:0000256" key="3">
    <source>
        <dbReference type="ARBA" id="ARBA00022475"/>
    </source>
</evidence>
<keyword evidence="9 13" id="KW-0472">Membrane</keyword>
<evidence type="ECO:0000256" key="1">
    <source>
        <dbReference type="ARBA" id="ARBA00005513"/>
    </source>
</evidence>
<evidence type="ECO:0000256" key="7">
    <source>
        <dbReference type="ARBA" id="ARBA00022989"/>
    </source>
</evidence>
<evidence type="ECO:0000256" key="11">
    <source>
        <dbReference type="ARBA" id="ARBA00025198"/>
    </source>
</evidence>
<keyword evidence="6 13" id="KW-0375">Hydrogen ion transport</keyword>
<dbReference type="GO" id="GO:0046933">
    <property type="term" value="F:proton-transporting ATP synthase activity, rotational mechanism"/>
    <property type="evidence" value="ECO:0007669"/>
    <property type="project" value="UniProtKB-UniRule"/>
</dbReference>
<dbReference type="InterPro" id="IPR050059">
    <property type="entry name" value="ATP_synthase_B_chain"/>
</dbReference>
<evidence type="ECO:0000256" key="14">
    <source>
        <dbReference type="RuleBase" id="RU003848"/>
    </source>
</evidence>
<keyword evidence="10 13" id="KW-0066">ATP synthesis</keyword>
<organism evidence="16">
    <name type="scientific">Kosmotoga arenicorallina</name>
    <dbReference type="NCBI Taxonomy" id="688066"/>
    <lineage>
        <taxon>Bacteria</taxon>
        <taxon>Thermotogati</taxon>
        <taxon>Thermotogota</taxon>
        <taxon>Thermotogae</taxon>
        <taxon>Kosmotogales</taxon>
        <taxon>Kosmotogaceae</taxon>
        <taxon>Kosmotoga</taxon>
    </lineage>
</organism>
<dbReference type="GO" id="GO:0045259">
    <property type="term" value="C:proton-transporting ATP synthase complex"/>
    <property type="evidence" value="ECO:0007669"/>
    <property type="project" value="UniProtKB-KW"/>
</dbReference>
<evidence type="ECO:0000256" key="9">
    <source>
        <dbReference type="ARBA" id="ARBA00023136"/>
    </source>
</evidence>
<evidence type="ECO:0000256" key="5">
    <source>
        <dbReference type="ARBA" id="ARBA00022692"/>
    </source>
</evidence>
<dbReference type="GO" id="GO:0046961">
    <property type="term" value="F:proton-transporting ATPase activity, rotational mechanism"/>
    <property type="evidence" value="ECO:0007669"/>
    <property type="project" value="TreeGrafter"/>
</dbReference>
<dbReference type="EMBL" id="DRTH01000093">
    <property type="protein sequence ID" value="HHF08448.1"/>
    <property type="molecule type" value="Genomic_DNA"/>
</dbReference>
<dbReference type="SUPFAM" id="SSF81573">
    <property type="entry name" value="F1F0 ATP synthase subunit B, membrane domain"/>
    <property type="match status" value="1"/>
</dbReference>
<feature type="transmembrane region" description="Helical" evidence="13">
    <location>
        <begin position="6"/>
        <end position="27"/>
    </location>
</feature>
<dbReference type="Gene3D" id="1.20.5.620">
    <property type="entry name" value="F1F0 ATP synthase subunit B, membrane domain"/>
    <property type="match status" value="1"/>
</dbReference>
<dbReference type="Pfam" id="PF00430">
    <property type="entry name" value="ATP-synt_B"/>
    <property type="match status" value="1"/>
</dbReference>
<evidence type="ECO:0000256" key="6">
    <source>
        <dbReference type="ARBA" id="ARBA00022781"/>
    </source>
</evidence>
<proteinExistence type="inferred from homology"/>
<dbReference type="CDD" id="cd06503">
    <property type="entry name" value="ATP-synt_Fo_b"/>
    <property type="match status" value="1"/>
</dbReference>
<accession>A0A7C5I1R8</accession>
<gene>
    <name evidence="13 16" type="primary">atpF</name>
    <name evidence="16" type="ORF">ENL26_01585</name>
</gene>
<keyword evidence="15" id="KW-0175">Coiled coil</keyword>
<comment type="caution">
    <text evidence="16">The sequence shown here is derived from an EMBL/GenBank/DDBJ whole genome shotgun (WGS) entry which is preliminary data.</text>
</comment>
<comment type="subcellular location">
    <subcellularLocation>
        <location evidence="13">Cell membrane</location>
        <topology evidence="13">Single-pass membrane protein</topology>
    </subcellularLocation>
    <subcellularLocation>
        <location evidence="12">Endomembrane system</location>
        <topology evidence="12">Single-pass membrane protein</topology>
    </subcellularLocation>
</comment>
<dbReference type="NCBIfam" id="TIGR01144">
    <property type="entry name" value="ATP_synt_b"/>
    <property type="match status" value="1"/>
</dbReference>
<evidence type="ECO:0000256" key="15">
    <source>
        <dbReference type="SAM" id="Coils"/>
    </source>
</evidence>
<reference evidence="16" key="1">
    <citation type="journal article" date="2020" name="mSystems">
        <title>Genome- and Community-Level Interaction Insights into Carbon Utilization and Element Cycling Functions of Hydrothermarchaeota in Hydrothermal Sediment.</title>
        <authorList>
            <person name="Zhou Z."/>
            <person name="Liu Y."/>
            <person name="Xu W."/>
            <person name="Pan J."/>
            <person name="Luo Z.H."/>
            <person name="Li M."/>
        </authorList>
    </citation>
    <scope>NUCLEOTIDE SEQUENCE [LARGE SCALE GENOMIC DNA]</scope>
    <source>
        <strain evidence="16">HyVt-80</strain>
    </source>
</reference>
<dbReference type="InterPro" id="IPR002146">
    <property type="entry name" value="ATP_synth_b/b'su_bac/chlpt"/>
</dbReference>
<feature type="coiled-coil region" evidence="15">
    <location>
        <begin position="41"/>
        <end position="72"/>
    </location>
</feature>
<comment type="similarity">
    <text evidence="1 13 14">Belongs to the ATPase B chain family.</text>
</comment>
<evidence type="ECO:0000256" key="12">
    <source>
        <dbReference type="ARBA" id="ARBA00037847"/>
    </source>
</evidence>